<evidence type="ECO:0000313" key="4">
    <source>
        <dbReference type="Proteomes" id="UP001230317"/>
    </source>
</evidence>
<dbReference type="RefSeq" id="WP_023028110.1">
    <property type="nucleotide sequence ID" value="NZ_CP100377.1"/>
</dbReference>
<evidence type="ECO:0000313" key="5">
    <source>
        <dbReference type="Proteomes" id="UP001239414"/>
    </source>
</evidence>
<keyword evidence="1" id="KW-0472">Membrane</keyword>
<dbReference type="EMBL" id="JASNUO010000010">
    <property type="protein sequence ID" value="MDK4248218.1"/>
    <property type="molecule type" value="Genomic_DNA"/>
</dbReference>
<keyword evidence="1" id="KW-1133">Transmembrane helix</keyword>
<organism evidence="3 4">
    <name type="scientific">Corynebacterium accolens</name>
    <dbReference type="NCBI Taxonomy" id="38284"/>
    <lineage>
        <taxon>Bacteria</taxon>
        <taxon>Bacillati</taxon>
        <taxon>Actinomycetota</taxon>
        <taxon>Actinomycetes</taxon>
        <taxon>Mycobacteriales</taxon>
        <taxon>Corynebacteriaceae</taxon>
        <taxon>Corynebacterium</taxon>
    </lineage>
</organism>
<dbReference type="Proteomes" id="UP001230317">
    <property type="component" value="Unassembled WGS sequence"/>
</dbReference>
<sequence length="154" mass="16645">MTNNHEVAEKSRDNYALDDTLAGRITQAAAQGIVTSYPDWIKSKKGLITAYVLSTIGFGALVAYTNAQAEEDGDEPRSPQEFADKGLKLWAILAAVLILVGLALWADVAVSRKVVSFLRKRGVKRPWTLLGAIGAAATFIISELEARDIEKLAS</sequence>
<feature type="transmembrane region" description="Helical" evidence="1">
    <location>
        <begin position="47"/>
        <end position="67"/>
    </location>
</feature>
<protein>
    <submittedName>
        <fullName evidence="3">Uncharacterized protein</fullName>
    </submittedName>
</protein>
<keyword evidence="1" id="KW-0812">Transmembrane</keyword>
<dbReference type="Proteomes" id="UP001239414">
    <property type="component" value="Unassembled WGS sequence"/>
</dbReference>
<name>A0AAP4BYJ9_9CORY</name>
<evidence type="ECO:0000313" key="3">
    <source>
        <dbReference type="EMBL" id="MDK4335591.1"/>
    </source>
</evidence>
<evidence type="ECO:0000256" key="1">
    <source>
        <dbReference type="SAM" id="Phobius"/>
    </source>
</evidence>
<comment type="caution">
    <text evidence="3">The sequence shown here is derived from an EMBL/GenBank/DDBJ whole genome shotgun (WGS) entry which is preliminary data.</text>
</comment>
<dbReference type="EMBL" id="JASNVU010000012">
    <property type="protein sequence ID" value="MDK4335591.1"/>
    <property type="molecule type" value="Genomic_DNA"/>
</dbReference>
<evidence type="ECO:0000313" key="2">
    <source>
        <dbReference type="EMBL" id="MDK4248218.1"/>
    </source>
</evidence>
<reference evidence="3 5" key="1">
    <citation type="submission" date="2023-05" db="EMBL/GenBank/DDBJ databases">
        <title>Metabolic capabilities are highly conserved among human nasal-associated Corynebacterium species in pangenomic analyses.</title>
        <authorList>
            <person name="Tran T.H."/>
            <person name="Roberts A.Q."/>
            <person name="Escapa I.F."/>
            <person name="Gao W."/>
            <person name="Conlan S."/>
            <person name="Kong H."/>
            <person name="Segre J.A."/>
            <person name="Kelly M.S."/>
            <person name="Lemon K.P."/>
        </authorList>
    </citation>
    <scope>NUCLEOTIDE SEQUENCE</scope>
    <source>
        <strain evidence="3">KPL2618</strain>
        <strain evidence="2 5">KPL3802</strain>
    </source>
</reference>
<proteinExistence type="predicted"/>
<dbReference type="AlphaFoldDB" id="A0AAP4BYJ9"/>
<gene>
    <name evidence="2" type="ORF">QPX34_09370</name>
    <name evidence="3" type="ORF">QPX58_09240</name>
</gene>
<keyword evidence="5" id="KW-1185">Reference proteome</keyword>
<accession>A0AAP4BYJ9</accession>
<feature type="transmembrane region" description="Helical" evidence="1">
    <location>
        <begin position="87"/>
        <end position="106"/>
    </location>
</feature>